<dbReference type="EnsemblPlants" id="Bo14614s010.1">
    <property type="protein sequence ID" value="Bo14614s010.1"/>
    <property type="gene ID" value="Bo14614s010"/>
</dbReference>
<organism evidence="1 2">
    <name type="scientific">Brassica oleracea var. oleracea</name>
    <dbReference type="NCBI Taxonomy" id="109376"/>
    <lineage>
        <taxon>Eukaryota</taxon>
        <taxon>Viridiplantae</taxon>
        <taxon>Streptophyta</taxon>
        <taxon>Embryophyta</taxon>
        <taxon>Tracheophyta</taxon>
        <taxon>Spermatophyta</taxon>
        <taxon>Magnoliopsida</taxon>
        <taxon>eudicotyledons</taxon>
        <taxon>Gunneridae</taxon>
        <taxon>Pentapetalae</taxon>
        <taxon>rosids</taxon>
        <taxon>malvids</taxon>
        <taxon>Brassicales</taxon>
        <taxon>Brassicaceae</taxon>
        <taxon>Brassiceae</taxon>
        <taxon>Brassica</taxon>
    </lineage>
</organism>
<reference evidence="1" key="2">
    <citation type="submission" date="2015-06" db="UniProtKB">
        <authorList>
            <consortium name="EnsemblPlants"/>
        </authorList>
    </citation>
    <scope>IDENTIFICATION</scope>
</reference>
<dbReference type="Proteomes" id="UP000032141">
    <property type="component" value="Unassembled WGS sequence"/>
</dbReference>
<dbReference type="Gramene" id="Bo14614s010.1">
    <property type="protein sequence ID" value="Bo14614s010.1"/>
    <property type="gene ID" value="Bo14614s010"/>
</dbReference>
<evidence type="ECO:0000313" key="2">
    <source>
        <dbReference type="Proteomes" id="UP000032141"/>
    </source>
</evidence>
<evidence type="ECO:0000313" key="1">
    <source>
        <dbReference type="EnsemblPlants" id="Bo14614s010.1"/>
    </source>
</evidence>
<reference evidence="1" key="1">
    <citation type="journal article" date="2014" name="Genome Biol.">
        <title>Transcriptome and methylome profiling reveals relics of genome dominance in the mesopolyploid Brassica oleracea.</title>
        <authorList>
            <person name="Parkin I.A."/>
            <person name="Koh C."/>
            <person name="Tang H."/>
            <person name="Robinson S.J."/>
            <person name="Kagale S."/>
            <person name="Clarke W.E."/>
            <person name="Town C.D."/>
            <person name="Nixon J."/>
            <person name="Krishnakumar V."/>
            <person name="Bidwell S.L."/>
            <person name="Denoeud F."/>
            <person name="Belcram H."/>
            <person name="Links M.G."/>
            <person name="Just J."/>
            <person name="Clarke C."/>
            <person name="Bender T."/>
            <person name="Huebert T."/>
            <person name="Mason A.S."/>
            <person name="Pires J.C."/>
            <person name="Barker G."/>
            <person name="Moore J."/>
            <person name="Walley P.G."/>
            <person name="Manoli S."/>
            <person name="Batley J."/>
            <person name="Edwards D."/>
            <person name="Nelson M.N."/>
            <person name="Wang X."/>
            <person name="Paterson A.H."/>
            <person name="King G."/>
            <person name="Bancroft I."/>
            <person name="Chalhoub B."/>
            <person name="Sharpe A.G."/>
        </authorList>
    </citation>
    <scope>NUCLEOTIDE SEQUENCE [LARGE SCALE GENOMIC DNA]</scope>
    <source>
        <strain evidence="1">cv. TO1000</strain>
    </source>
</reference>
<protein>
    <submittedName>
        <fullName evidence="1">Uncharacterized protein</fullName>
    </submittedName>
</protein>
<keyword evidence="2" id="KW-1185">Reference proteome</keyword>
<proteinExistence type="predicted"/>
<accession>A0A0D2ZZW0</accession>
<dbReference type="AlphaFoldDB" id="A0A0D2ZZW0"/>
<sequence>MSSSSPRDDCILAVKFAGPQLSLCRPGGKNNKWVNIKIQYPGFSSSRVIYSKMDNKFAMVASGGRSIGSWNLVDETFKVETCSIVLPELLESEWEELDSCCKTQELVESRSTKEMFMIKRFRK</sequence>
<dbReference type="HOGENOM" id="CLU_2021160_0_0_1"/>
<name>A0A0D2ZZW0_BRAOL</name>